<comment type="subcellular location">
    <subcellularLocation>
        <location evidence="1">Membrane</location>
        <topology evidence="1">Lipid-anchor</topology>
    </subcellularLocation>
</comment>
<dbReference type="InterPro" id="IPR004872">
    <property type="entry name" value="Lipoprotein_NlpA"/>
</dbReference>
<evidence type="ECO:0000256" key="3">
    <source>
        <dbReference type="ARBA" id="ARBA00023136"/>
    </source>
</evidence>
<organism evidence="9 10">
    <name type="scientific">Sphingomonas leidyi</name>
    <dbReference type="NCBI Taxonomy" id="68569"/>
    <lineage>
        <taxon>Bacteria</taxon>
        <taxon>Pseudomonadati</taxon>
        <taxon>Pseudomonadota</taxon>
        <taxon>Alphaproteobacteria</taxon>
        <taxon>Sphingomonadales</taxon>
        <taxon>Sphingomonadaceae</taxon>
        <taxon>Sphingomonas</taxon>
    </lineage>
</organism>
<dbReference type="EMBL" id="JAASQV010000001">
    <property type="protein sequence ID" value="NIJ64078.1"/>
    <property type="molecule type" value="Genomic_DNA"/>
</dbReference>
<dbReference type="RefSeq" id="WP_167298488.1">
    <property type="nucleotide sequence ID" value="NZ_JAASQV010000001.1"/>
</dbReference>
<feature type="signal peptide" evidence="8">
    <location>
        <begin position="1"/>
        <end position="22"/>
    </location>
</feature>
<name>A0A7X5ZV68_9SPHN</name>
<keyword evidence="2 8" id="KW-0732">Signal</keyword>
<keyword evidence="10" id="KW-1185">Reference proteome</keyword>
<comment type="similarity">
    <text evidence="6">Belongs to the nlpA lipoprotein family.</text>
</comment>
<evidence type="ECO:0000313" key="9">
    <source>
        <dbReference type="EMBL" id="NIJ64078.1"/>
    </source>
</evidence>
<dbReference type="PANTHER" id="PTHR30429:SF0">
    <property type="entry name" value="METHIONINE-BINDING LIPOPROTEIN METQ"/>
    <property type="match status" value="1"/>
</dbReference>
<dbReference type="Proteomes" id="UP000564677">
    <property type="component" value="Unassembled WGS sequence"/>
</dbReference>
<protein>
    <recommendedName>
        <fullName evidence="6">Lipoprotein</fullName>
    </recommendedName>
</protein>
<keyword evidence="4" id="KW-0564">Palmitate</keyword>
<reference evidence="9 10" key="1">
    <citation type="submission" date="2020-03" db="EMBL/GenBank/DDBJ databases">
        <title>Genomic Encyclopedia of Type Strains, Phase IV (KMG-IV): sequencing the most valuable type-strain genomes for metagenomic binning, comparative biology and taxonomic classification.</title>
        <authorList>
            <person name="Goeker M."/>
        </authorList>
    </citation>
    <scope>NUCLEOTIDE SEQUENCE [LARGE SCALE GENOMIC DNA]</scope>
    <source>
        <strain evidence="9 10">DSM 4733</strain>
    </source>
</reference>
<evidence type="ECO:0000256" key="5">
    <source>
        <dbReference type="ARBA" id="ARBA00023288"/>
    </source>
</evidence>
<dbReference type="PIRSF" id="PIRSF002854">
    <property type="entry name" value="MetQ"/>
    <property type="match status" value="1"/>
</dbReference>
<evidence type="ECO:0000256" key="8">
    <source>
        <dbReference type="SAM" id="SignalP"/>
    </source>
</evidence>
<gene>
    <name evidence="9" type="ORF">FHR20_001009</name>
</gene>
<evidence type="ECO:0000256" key="4">
    <source>
        <dbReference type="ARBA" id="ARBA00023139"/>
    </source>
</evidence>
<dbReference type="Pfam" id="PF03180">
    <property type="entry name" value="Lipoprotein_9"/>
    <property type="match status" value="1"/>
</dbReference>
<sequence length="265" mass="28759">MQRRLLLTALAAFALAGCGKSAKTEDPDMLSVAATAVPHAEILAFVKPALAKQGLKLDVRVFNDYVQPNTQVAEGRILVNYFQTAPYLAEFNRAKGTHLVTIAGVHVEPMGAYSRKWKAIADVPEGATIAIPNDPSNSGRALQLLARAGLITLLDPKAVSATPKDIVENRRNLKFRELEAATLPRVLDQVDLALINTNYALDAKLNPRRDALAIEGKDSPYVNFIVGQESAKSDPRVQKLVAALHSPETRAFIERRYGGAVIPAF</sequence>
<keyword evidence="3" id="KW-0472">Membrane</keyword>
<dbReference type="PANTHER" id="PTHR30429">
    <property type="entry name" value="D-METHIONINE-BINDING LIPOPROTEIN METQ"/>
    <property type="match status" value="1"/>
</dbReference>
<accession>A0A7X5ZV68</accession>
<evidence type="ECO:0000256" key="7">
    <source>
        <dbReference type="PIRSR" id="PIRSR002854-1"/>
    </source>
</evidence>
<feature type="lipid moiety-binding region" description="S-diacylglycerol cysteine" evidence="7">
    <location>
        <position position="18"/>
    </location>
</feature>
<keyword evidence="5 6" id="KW-0449">Lipoprotein</keyword>
<evidence type="ECO:0000256" key="6">
    <source>
        <dbReference type="PIRNR" id="PIRNR002854"/>
    </source>
</evidence>
<feature type="chain" id="PRO_5031212384" description="Lipoprotein" evidence="8">
    <location>
        <begin position="23"/>
        <end position="265"/>
    </location>
</feature>
<dbReference type="CDD" id="cd13597">
    <property type="entry name" value="PBP2_lipoprotein_Tp32"/>
    <property type="match status" value="1"/>
</dbReference>
<evidence type="ECO:0000313" key="10">
    <source>
        <dbReference type="Proteomes" id="UP000564677"/>
    </source>
</evidence>
<dbReference type="GO" id="GO:0016020">
    <property type="term" value="C:membrane"/>
    <property type="evidence" value="ECO:0007669"/>
    <property type="project" value="UniProtKB-SubCell"/>
</dbReference>
<dbReference type="AlphaFoldDB" id="A0A7X5ZV68"/>
<proteinExistence type="inferred from homology"/>
<dbReference type="Gene3D" id="3.40.190.10">
    <property type="entry name" value="Periplasmic binding protein-like II"/>
    <property type="match status" value="2"/>
</dbReference>
<evidence type="ECO:0000256" key="1">
    <source>
        <dbReference type="ARBA" id="ARBA00004635"/>
    </source>
</evidence>
<comment type="caution">
    <text evidence="9">The sequence shown here is derived from an EMBL/GenBank/DDBJ whole genome shotgun (WGS) entry which is preliminary data.</text>
</comment>
<dbReference type="SUPFAM" id="SSF53850">
    <property type="entry name" value="Periplasmic binding protein-like II"/>
    <property type="match status" value="1"/>
</dbReference>
<evidence type="ECO:0000256" key="2">
    <source>
        <dbReference type="ARBA" id="ARBA00022729"/>
    </source>
</evidence>
<dbReference type="PROSITE" id="PS51257">
    <property type="entry name" value="PROKAR_LIPOPROTEIN"/>
    <property type="match status" value="1"/>
</dbReference>